<feature type="region of interest" description="Disordered" evidence="7">
    <location>
        <begin position="290"/>
        <end position="368"/>
    </location>
</feature>
<dbReference type="Pfam" id="PF00250">
    <property type="entry name" value="Forkhead"/>
    <property type="match status" value="1"/>
</dbReference>
<feature type="compositionally biased region" description="Basic and acidic residues" evidence="7">
    <location>
        <begin position="470"/>
        <end position="480"/>
    </location>
</feature>
<feature type="compositionally biased region" description="Basic and acidic residues" evidence="7">
    <location>
        <begin position="568"/>
        <end position="582"/>
    </location>
</feature>
<evidence type="ECO:0000256" key="6">
    <source>
        <dbReference type="PROSITE-ProRule" id="PRU00089"/>
    </source>
</evidence>
<keyword evidence="5 6" id="KW-0539">Nucleus</keyword>
<dbReference type="Proteomes" id="UP000308768">
    <property type="component" value="Unassembled WGS sequence"/>
</dbReference>
<feature type="region of interest" description="Disordered" evidence="7">
    <location>
        <begin position="19"/>
        <end position="102"/>
    </location>
</feature>
<dbReference type="PANTHER" id="PTHR13962">
    <property type="entry name" value="FORKHEAD BOX PROTEIN N3-LIKE PROTEIN-RELATED"/>
    <property type="match status" value="1"/>
</dbReference>
<gene>
    <name evidence="9" type="ORF">B0A49_04872</name>
</gene>
<keyword evidence="2" id="KW-0805">Transcription regulation</keyword>
<keyword evidence="3 6" id="KW-0238">DNA-binding</keyword>
<feature type="domain" description="Fork-head" evidence="8">
    <location>
        <begin position="367"/>
        <end position="436"/>
    </location>
</feature>
<evidence type="ECO:0000256" key="7">
    <source>
        <dbReference type="SAM" id="MobiDB-lite"/>
    </source>
</evidence>
<dbReference type="PANTHER" id="PTHR13962:SF17">
    <property type="entry name" value="FORKHEAD BOX PROTEIN N4"/>
    <property type="match status" value="1"/>
</dbReference>
<organism evidence="9 10">
    <name type="scientific">Cryomyces minteri</name>
    <dbReference type="NCBI Taxonomy" id="331657"/>
    <lineage>
        <taxon>Eukaryota</taxon>
        <taxon>Fungi</taxon>
        <taxon>Dikarya</taxon>
        <taxon>Ascomycota</taxon>
        <taxon>Pezizomycotina</taxon>
        <taxon>Dothideomycetes</taxon>
        <taxon>Dothideomycetes incertae sedis</taxon>
        <taxon>Cryomyces</taxon>
    </lineage>
</organism>
<dbReference type="InterPro" id="IPR001766">
    <property type="entry name" value="Fork_head_dom"/>
</dbReference>
<feature type="compositionally biased region" description="Polar residues" evidence="7">
    <location>
        <begin position="585"/>
        <end position="597"/>
    </location>
</feature>
<keyword evidence="10" id="KW-1185">Reference proteome</keyword>
<dbReference type="SUPFAM" id="SSF46785">
    <property type="entry name" value="Winged helix' DNA-binding domain"/>
    <property type="match status" value="1"/>
</dbReference>
<dbReference type="InterPro" id="IPR047119">
    <property type="entry name" value="FOXN2/3-like"/>
</dbReference>
<evidence type="ECO:0000256" key="1">
    <source>
        <dbReference type="ARBA" id="ARBA00004123"/>
    </source>
</evidence>
<feature type="DNA-binding region" description="Fork-head" evidence="6">
    <location>
        <begin position="367"/>
        <end position="436"/>
    </location>
</feature>
<reference evidence="9 10" key="1">
    <citation type="submission" date="2017-03" db="EMBL/GenBank/DDBJ databases">
        <title>Genomes of endolithic fungi from Antarctica.</title>
        <authorList>
            <person name="Coleine C."/>
            <person name="Masonjones S."/>
            <person name="Stajich J.E."/>
        </authorList>
    </citation>
    <scope>NUCLEOTIDE SEQUENCE [LARGE SCALE GENOMIC DNA]</scope>
    <source>
        <strain evidence="9 10">CCFEE 5187</strain>
    </source>
</reference>
<dbReference type="InterPro" id="IPR036388">
    <property type="entry name" value="WH-like_DNA-bd_sf"/>
</dbReference>
<dbReference type="GO" id="GO:0005634">
    <property type="term" value="C:nucleus"/>
    <property type="evidence" value="ECO:0007669"/>
    <property type="project" value="UniProtKB-SubCell"/>
</dbReference>
<feature type="region of interest" description="Disordered" evidence="7">
    <location>
        <begin position="555"/>
        <end position="608"/>
    </location>
</feature>
<evidence type="ECO:0000256" key="3">
    <source>
        <dbReference type="ARBA" id="ARBA00023125"/>
    </source>
</evidence>
<evidence type="ECO:0000259" key="8">
    <source>
        <dbReference type="PROSITE" id="PS50039"/>
    </source>
</evidence>
<name>A0A4U0WR59_9PEZI</name>
<sequence>MWNYTMEMQLVLERALVEGNSSAERKESVDWETRRSSSTATDDALAAVRDTVSELDPSTKPSILGVAKSPLFPSTAKERPSTPRTATSAKDQRAPPPPSATLIAQSLTTPEARSHASIPSNSNNLRLQLNDDDVVSEISSATSSMRNSQCHICKKAFAPDFNPLAHTKRRKLNNEPDEELTNGPMDMDISTPDFLEHSAGGTGVTQQALKQLLGHKIADSPAIPQGVETHSFARNTETLKYLAPPCKKYKVPITKSVLVKAPTLQEDASEIAFAAEIRRELDAHCRKQALNIPGRNDTTPSTPQSRPQLSTSSLLTQAEAASSKLAGTPKSSSISSLSDREFTDVAEQDGVTREQEQEHEPASSEQKPWYHLTQLMAMALLDAPEQRLKTADIWNWICEHFPYYKKHDKRSSIGAYLTTESAFEKIKTPDDPPFAPHFHQLKIGFEHRFFTFENRPLVQPRDSRLSSALQKEKTTREAMAMKRRRVSKSTDHSQPLKRISASRFRRTTDDVTNDTFVDNSTILDTQNITPGTEESRILKLKLRKRSKATHIDDTYDTDAPLVSTPLSGRHDRKDAQVAKDVDSPPDTSSSRTLNDSVTRGKASSIHDISLAEQQMPAEGEDKENPDSEAEIGLAKLAALRARIERLDRQRDNTMAKIYCHEHRSEAPKHALMVQYHLENLMKGETGGRDFNGDNGQLDDTMFDEAAKIEEIKRRPSRKATFGRKVKNGGHLRTSGFFSTNRPGPLTCEVDPLRTSAKKGNMRPLDLQSLADALGLPRNPIPVFHKGQLAYRDGTLNSNGELPRAKAIYLVGHNDTD</sequence>
<feature type="region of interest" description="Disordered" evidence="7">
    <location>
        <begin position="462"/>
        <end position="505"/>
    </location>
</feature>
<protein>
    <recommendedName>
        <fullName evidence="8">Fork-head domain-containing protein</fullName>
    </recommendedName>
</protein>
<dbReference type="SMART" id="SM00339">
    <property type="entry name" value="FH"/>
    <property type="match status" value="1"/>
</dbReference>
<dbReference type="STRING" id="331657.A0A4U0WR59"/>
<dbReference type="AlphaFoldDB" id="A0A4U0WR59"/>
<proteinExistence type="predicted"/>
<accession>A0A4U0WR59</accession>
<comment type="caution">
    <text evidence="9">The sequence shown here is derived from an EMBL/GenBank/DDBJ whole genome shotgun (WGS) entry which is preliminary data.</text>
</comment>
<evidence type="ECO:0000256" key="2">
    <source>
        <dbReference type="ARBA" id="ARBA00023015"/>
    </source>
</evidence>
<feature type="compositionally biased region" description="Low complexity" evidence="7">
    <location>
        <begin position="36"/>
        <end position="47"/>
    </location>
</feature>
<feature type="compositionally biased region" description="Basic and acidic residues" evidence="7">
    <location>
        <begin position="23"/>
        <end position="35"/>
    </location>
</feature>
<evidence type="ECO:0000256" key="4">
    <source>
        <dbReference type="ARBA" id="ARBA00023163"/>
    </source>
</evidence>
<dbReference type="GO" id="GO:0003700">
    <property type="term" value="F:DNA-binding transcription factor activity"/>
    <property type="evidence" value="ECO:0007669"/>
    <property type="project" value="InterPro"/>
</dbReference>
<keyword evidence="4" id="KW-0804">Transcription</keyword>
<evidence type="ECO:0000256" key="5">
    <source>
        <dbReference type="ARBA" id="ARBA00023242"/>
    </source>
</evidence>
<dbReference type="OrthoDB" id="5431456at2759"/>
<dbReference type="Gene3D" id="1.10.10.10">
    <property type="entry name" value="Winged helix-like DNA-binding domain superfamily/Winged helix DNA-binding domain"/>
    <property type="match status" value="1"/>
</dbReference>
<feature type="compositionally biased region" description="Polar residues" evidence="7">
    <location>
        <begin position="296"/>
        <end position="320"/>
    </location>
</feature>
<dbReference type="PROSITE" id="PS50039">
    <property type="entry name" value="FORK_HEAD_3"/>
    <property type="match status" value="1"/>
</dbReference>
<evidence type="ECO:0000313" key="9">
    <source>
        <dbReference type="EMBL" id="TKA65591.1"/>
    </source>
</evidence>
<evidence type="ECO:0000313" key="10">
    <source>
        <dbReference type="Proteomes" id="UP000308768"/>
    </source>
</evidence>
<dbReference type="InterPro" id="IPR036390">
    <property type="entry name" value="WH_DNA-bd_sf"/>
</dbReference>
<dbReference type="GO" id="GO:0000987">
    <property type="term" value="F:cis-regulatory region sequence-specific DNA binding"/>
    <property type="evidence" value="ECO:0007669"/>
    <property type="project" value="TreeGrafter"/>
</dbReference>
<feature type="compositionally biased region" description="Basic and acidic residues" evidence="7">
    <location>
        <begin position="350"/>
        <end position="362"/>
    </location>
</feature>
<dbReference type="EMBL" id="NAJN01001122">
    <property type="protein sequence ID" value="TKA65591.1"/>
    <property type="molecule type" value="Genomic_DNA"/>
</dbReference>
<comment type="subcellular location">
    <subcellularLocation>
        <location evidence="1 6">Nucleus</location>
    </subcellularLocation>
</comment>